<comment type="caution">
    <text evidence="2">The sequence shown here is derived from an EMBL/GenBank/DDBJ whole genome shotgun (WGS) entry which is preliminary data.</text>
</comment>
<evidence type="ECO:0000259" key="1">
    <source>
        <dbReference type="Pfam" id="PF10373"/>
    </source>
</evidence>
<dbReference type="InterPro" id="IPR018834">
    <property type="entry name" value="DNA/RNA-bd_Est1-type"/>
</dbReference>
<dbReference type="GO" id="GO:0070034">
    <property type="term" value="F:telomerase RNA binding"/>
    <property type="evidence" value="ECO:0007669"/>
    <property type="project" value="TreeGrafter"/>
</dbReference>
<dbReference type="Pfam" id="PF10373">
    <property type="entry name" value="EST1_DNA_bind"/>
    <property type="match status" value="1"/>
</dbReference>
<gene>
    <name evidence="2" type="ORF">B0T21DRAFT_271409</name>
</gene>
<evidence type="ECO:0000313" key="2">
    <source>
        <dbReference type="EMBL" id="KAK0747318.1"/>
    </source>
</evidence>
<dbReference type="SUPFAM" id="SSF48452">
    <property type="entry name" value="TPR-like"/>
    <property type="match status" value="1"/>
</dbReference>
<feature type="domain" description="DNA/RNA-binding" evidence="1">
    <location>
        <begin position="53"/>
        <end position="152"/>
    </location>
</feature>
<dbReference type="PANTHER" id="PTHR15696:SF0">
    <property type="entry name" value="TELOMERASE-BINDING PROTEIN EST1A"/>
    <property type="match status" value="1"/>
</dbReference>
<feature type="non-terminal residue" evidence="2">
    <location>
        <position position="363"/>
    </location>
</feature>
<dbReference type="EMBL" id="JAUKTV010000001">
    <property type="protein sequence ID" value="KAK0747318.1"/>
    <property type="molecule type" value="Genomic_DNA"/>
</dbReference>
<dbReference type="AlphaFoldDB" id="A0AA40EXE8"/>
<reference evidence="2" key="1">
    <citation type="submission" date="2023-06" db="EMBL/GenBank/DDBJ databases">
        <title>Genome-scale phylogeny and comparative genomics of the fungal order Sordariales.</title>
        <authorList>
            <consortium name="Lawrence Berkeley National Laboratory"/>
            <person name="Hensen N."/>
            <person name="Bonometti L."/>
            <person name="Westerberg I."/>
            <person name="Brannstrom I.O."/>
            <person name="Guillou S."/>
            <person name="Cros-Aarteil S."/>
            <person name="Calhoun S."/>
            <person name="Haridas S."/>
            <person name="Kuo A."/>
            <person name="Mondo S."/>
            <person name="Pangilinan J."/>
            <person name="Riley R."/>
            <person name="Labutti K."/>
            <person name="Andreopoulos B."/>
            <person name="Lipzen A."/>
            <person name="Chen C."/>
            <person name="Yanf M."/>
            <person name="Daum C."/>
            <person name="Ng V."/>
            <person name="Clum A."/>
            <person name="Steindorff A."/>
            <person name="Ohm R."/>
            <person name="Martin F."/>
            <person name="Silar P."/>
            <person name="Natvig D."/>
            <person name="Lalanne C."/>
            <person name="Gautier V."/>
            <person name="Ament-Velasquez S.L."/>
            <person name="Kruys A."/>
            <person name="Hutchinson M.I."/>
            <person name="Powell A.J."/>
            <person name="Barry K."/>
            <person name="Miller A.N."/>
            <person name="Grigoriev I.V."/>
            <person name="Debuchy R."/>
            <person name="Gladieux P."/>
            <person name="Thoren M.H."/>
            <person name="Johannesson H."/>
        </authorList>
    </citation>
    <scope>NUCLEOTIDE SEQUENCE</scope>
    <source>
        <strain evidence="2">CBS 540.89</strain>
    </source>
</reference>
<accession>A0AA40EXE8</accession>
<keyword evidence="3" id="KW-1185">Reference proteome</keyword>
<organism evidence="2 3">
    <name type="scientific">Apiosordaria backusii</name>
    <dbReference type="NCBI Taxonomy" id="314023"/>
    <lineage>
        <taxon>Eukaryota</taxon>
        <taxon>Fungi</taxon>
        <taxon>Dikarya</taxon>
        <taxon>Ascomycota</taxon>
        <taxon>Pezizomycotina</taxon>
        <taxon>Sordariomycetes</taxon>
        <taxon>Sordariomycetidae</taxon>
        <taxon>Sordariales</taxon>
        <taxon>Lasiosphaeriaceae</taxon>
        <taxon>Apiosordaria</taxon>
    </lineage>
</organism>
<feature type="non-terminal residue" evidence="2">
    <location>
        <position position="1"/>
    </location>
</feature>
<protein>
    <recommendedName>
        <fullName evidence="1">DNA/RNA-binding domain-containing protein</fullName>
    </recommendedName>
</protein>
<dbReference type="PANTHER" id="PTHR15696">
    <property type="entry name" value="SMG-7 SUPPRESSOR WITH MORPHOLOGICAL EFFECT ON GENITALIA PROTEIN 7"/>
    <property type="match status" value="1"/>
</dbReference>
<dbReference type="GO" id="GO:0042162">
    <property type="term" value="F:telomeric DNA binding"/>
    <property type="evidence" value="ECO:0007669"/>
    <property type="project" value="TreeGrafter"/>
</dbReference>
<evidence type="ECO:0000313" key="3">
    <source>
        <dbReference type="Proteomes" id="UP001172159"/>
    </source>
</evidence>
<name>A0AA40EXE8_9PEZI</name>
<dbReference type="InterPro" id="IPR011990">
    <property type="entry name" value="TPR-like_helical_dom_sf"/>
</dbReference>
<dbReference type="Proteomes" id="UP001172159">
    <property type="component" value="Unassembled WGS sequence"/>
</dbReference>
<proteinExistence type="predicted"/>
<sequence>IYETYPASKPAWIDCLIGLARFGVNVAIQSRNKVAEEKWSDIGSSRCSELSDMSPETGRLYHHWATLASPDLLQQLFLFAKSLCTATPFQRSRIDIQHLFDSIMDPTLSQIKSMPAVAELAFVRVHAIIFKGQDPKSCLQIFVQTLDSRIQSEMGKWLQAGQVISPSLSPSLFSYSYKASPFSTIDDTTKPMESSSPADSLKRNARKPQALNKHALELFARSYNVVLGRYSDPNVLPYLHVTLSFMYRIAFYPDVFGLLAASFDWERTAIMLNEFIRCPNPHLQMEPYSLPDAENGRPLPEDHAMRGLPWAIKTNFGGAPDYHHRYVELASLARTRKERILWFARRFAQDTNYRWLLYESREF</sequence>
<dbReference type="InterPro" id="IPR045153">
    <property type="entry name" value="Est1/Ebs1-like"/>
</dbReference>
<dbReference type="GO" id="GO:0005697">
    <property type="term" value="C:telomerase holoenzyme complex"/>
    <property type="evidence" value="ECO:0007669"/>
    <property type="project" value="TreeGrafter"/>
</dbReference>
<dbReference type="GO" id="GO:0000184">
    <property type="term" value="P:nuclear-transcribed mRNA catabolic process, nonsense-mediated decay"/>
    <property type="evidence" value="ECO:0007669"/>
    <property type="project" value="TreeGrafter"/>
</dbReference>